<feature type="chain" id="PRO_5039186870" description="Lipoprotein" evidence="1">
    <location>
        <begin position="21"/>
        <end position="208"/>
    </location>
</feature>
<evidence type="ECO:0000256" key="1">
    <source>
        <dbReference type="SAM" id="SignalP"/>
    </source>
</evidence>
<dbReference type="AlphaFoldDB" id="A0A1Q5Q3X2"/>
<feature type="signal peptide" evidence="1">
    <location>
        <begin position="1"/>
        <end position="20"/>
    </location>
</feature>
<sequence length="208" mass="22122">MQLRRTVFALGAALTLSLTACGGNGSSDPRALQNPVPLADEDPPEVKVVESWFYQDDEGIHVYAIVSGNDTKRLALTLGGAKWAVLMDNEEVQTADADYFMHWPGQEVLAHAHLPSLGRRAVSVKAAAAVVKLNKDASLDASVPPLPKAKASAITSVVLCKDAENNVAGFYKVTTEDVSPNATVTFPNDPQSMVAVPASCEAWNNYDG</sequence>
<protein>
    <recommendedName>
        <fullName evidence="4">Lipoprotein</fullName>
    </recommendedName>
</protein>
<dbReference type="RefSeq" id="WP_073716067.1">
    <property type="nucleotide sequence ID" value="NZ_MQVR01000014.1"/>
</dbReference>
<evidence type="ECO:0000313" key="2">
    <source>
        <dbReference type="EMBL" id="OKL54513.1"/>
    </source>
</evidence>
<dbReference type="PROSITE" id="PS51257">
    <property type="entry name" value="PROKAR_LIPOPROTEIN"/>
    <property type="match status" value="1"/>
</dbReference>
<proteinExistence type="predicted"/>
<organism evidence="2 3">
    <name type="scientific">Bowdeniella nasicola</name>
    <dbReference type="NCBI Taxonomy" id="208480"/>
    <lineage>
        <taxon>Bacteria</taxon>
        <taxon>Bacillati</taxon>
        <taxon>Actinomycetota</taxon>
        <taxon>Actinomycetes</taxon>
        <taxon>Actinomycetales</taxon>
        <taxon>Actinomycetaceae</taxon>
        <taxon>Bowdeniella</taxon>
    </lineage>
</organism>
<gene>
    <name evidence="2" type="ORF">BSZ39_03845</name>
</gene>
<keyword evidence="1" id="KW-0732">Signal</keyword>
<dbReference type="EMBL" id="MQVR01000014">
    <property type="protein sequence ID" value="OKL54513.1"/>
    <property type="molecule type" value="Genomic_DNA"/>
</dbReference>
<dbReference type="Proteomes" id="UP000185628">
    <property type="component" value="Unassembled WGS sequence"/>
</dbReference>
<name>A0A1Q5Q3X2_9ACTO</name>
<evidence type="ECO:0000313" key="3">
    <source>
        <dbReference type="Proteomes" id="UP000185628"/>
    </source>
</evidence>
<keyword evidence="3" id="KW-1185">Reference proteome</keyword>
<comment type="caution">
    <text evidence="2">The sequence shown here is derived from an EMBL/GenBank/DDBJ whole genome shotgun (WGS) entry which is preliminary data.</text>
</comment>
<reference evidence="3" key="1">
    <citation type="submission" date="2016-12" db="EMBL/GenBank/DDBJ databases">
        <authorList>
            <person name="Meng X."/>
        </authorList>
    </citation>
    <scope>NUCLEOTIDE SEQUENCE [LARGE SCALE GENOMIC DNA]</scope>
    <source>
        <strain evidence="3">DSM 19116</strain>
    </source>
</reference>
<accession>A0A1Q5Q3X2</accession>
<evidence type="ECO:0008006" key="4">
    <source>
        <dbReference type="Google" id="ProtNLM"/>
    </source>
</evidence>